<accession>A0A5B2VWJ0</accession>
<keyword evidence="3" id="KW-1185">Reference proteome</keyword>
<dbReference type="Proteomes" id="UP000324611">
    <property type="component" value="Unassembled WGS sequence"/>
</dbReference>
<feature type="chain" id="PRO_5022870279" evidence="1">
    <location>
        <begin position="23"/>
        <end position="147"/>
    </location>
</feature>
<protein>
    <submittedName>
        <fullName evidence="2">Uncharacterized protein</fullName>
    </submittedName>
</protein>
<dbReference type="PROSITE" id="PS51257">
    <property type="entry name" value="PROKAR_LIPOPROTEIN"/>
    <property type="match status" value="1"/>
</dbReference>
<proteinExistence type="predicted"/>
<organism evidence="2 3">
    <name type="scientific">Chitinophaga agrisoli</name>
    <dbReference type="NCBI Taxonomy" id="2607653"/>
    <lineage>
        <taxon>Bacteria</taxon>
        <taxon>Pseudomonadati</taxon>
        <taxon>Bacteroidota</taxon>
        <taxon>Chitinophagia</taxon>
        <taxon>Chitinophagales</taxon>
        <taxon>Chitinophagaceae</taxon>
        <taxon>Chitinophaga</taxon>
    </lineage>
</organism>
<evidence type="ECO:0000313" key="2">
    <source>
        <dbReference type="EMBL" id="KAA2243681.1"/>
    </source>
</evidence>
<reference evidence="2 3" key="2">
    <citation type="submission" date="2019-09" db="EMBL/GenBank/DDBJ databases">
        <authorList>
            <person name="Jin C."/>
        </authorList>
    </citation>
    <scope>NUCLEOTIDE SEQUENCE [LARGE SCALE GENOMIC DNA]</scope>
    <source>
        <strain evidence="2 3">BN140078</strain>
    </source>
</reference>
<sequence>MKKLLSLSAVACLLMVACSKDSIGTKPVLTFKSYSQPVVDLTNSESGLQAFFQIQDGDGDIENGFWVQTFFDSVTDSLNFERKQMPNIDAHVGGKVDAEVILTLDNISLSPPNNTVPDSIHFRIYVEDNAGNKSDTITTPKVALLKQ</sequence>
<comment type="caution">
    <text evidence="2">The sequence shown here is derived from an EMBL/GenBank/DDBJ whole genome shotgun (WGS) entry which is preliminary data.</text>
</comment>
<evidence type="ECO:0000313" key="3">
    <source>
        <dbReference type="Proteomes" id="UP000324611"/>
    </source>
</evidence>
<feature type="signal peptide" evidence="1">
    <location>
        <begin position="1"/>
        <end position="22"/>
    </location>
</feature>
<gene>
    <name evidence="2" type="ORF">F0L74_14475</name>
</gene>
<dbReference type="RefSeq" id="WP_149838556.1">
    <property type="nucleotide sequence ID" value="NZ_VUOC01000002.1"/>
</dbReference>
<name>A0A5B2VWJ0_9BACT</name>
<dbReference type="EMBL" id="VUOC01000002">
    <property type="protein sequence ID" value="KAA2243681.1"/>
    <property type="molecule type" value="Genomic_DNA"/>
</dbReference>
<keyword evidence="1" id="KW-0732">Signal</keyword>
<dbReference type="AlphaFoldDB" id="A0A5B2VWJ0"/>
<reference evidence="2 3" key="1">
    <citation type="submission" date="2019-09" db="EMBL/GenBank/DDBJ databases">
        <title>Chitinophaga ginsengihumi sp. nov., isolated from soil of ginseng rhizosphere.</title>
        <authorList>
            <person name="Lee J."/>
        </authorList>
    </citation>
    <scope>NUCLEOTIDE SEQUENCE [LARGE SCALE GENOMIC DNA]</scope>
    <source>
        <strain evidence="2 3">BN140078</strain>
    </source>
</reference>
<evidence type="ECO:0000256" key="1">
    <source>
        <dbReference type="SAM" id="SignalP"/>
    </source>
</evidence>